<feature type="compositionally biased region" description="Pro residues" evidence="1">
    <location>
        <begin position="225"/>
        <end position="234"/>
    </location>
</feature>
<sequence length="383" mass="42163">CTHCPSPLSSPSSCSLCEGDVCFIVVNAFFNGTLSAGCINLLEKDKGEFIHRRKECNRSISYRLINQYSTVFREVIHDRTVCACNSDNECNDPRTPLAEFDFISDYILKGYDLQPGVNLTTAEPSVELPTDWSEEVTVPSSSSSSSTISTSSISPPILSTSSTTTSTTSAPMSSSIRYSSTTRKSHRFDDEEGLIQVKSSVLIKPRNYSRIISTTTEPSTTRVPFSPPLPPTPFPHDTSRILPTDDETSLTGVYRVNPVKSDGKVLPTDSDEEEGILIVKSGIMRVKELEEKEKEKSNRVEDVTEKNREVEVKEPIRHPKGKGSVQETEVSSGVTIGVGGNSPSSLKSSHETRRLNSRSDINSSRSSFVHSFLLISLLFSFIF</sequence>
<gene>
    <name evidence="2" type="primary">WBGene00273959</name>
</gene>
<feature type="compositionally biased region" description="Low complexity" evidence="1">
    <location>
        <begin position="139"/>
        <end position="176"/>
    </location>
</feature>
<organism evidence="2 3">
    <name type="scientific">Pristionchus pacificus</name>
    <name type="common">Parasitic nematode worm</name>
    <dbReference type="NCBI Taxonomy" id="54126"/>
    <lineage>
        <taxon>Eukaryota</taxon>
        <taxon>Metazoa</taxon>
        <taxon>Ecdysozoa</taxon>
        <taxon>Nematoda</taxon>
        <taxon>Chromadorea</taxon>
        <taxon>Rhabditida</taxon>
        <taxon>Rhabditina</taxon>
        <taxon>Diplogasteromorpha</taxon>
        <taxon>Diplogasteroidea</taxon>
        <taxon>Neodiplogasteridae</taxon>
        <taxon>Pristionchus</taxon>
    </lineage>
</organism>
<evidence type="ECO:0000313" key="3">
    <source>
        <dbReference type="Proteomes" id="UP000005239"/>
    </source>
</evidence>
<dbReference type="EnsemblMetazoa" id="PPA35590.1">
    <property type="protein sequence ID" value="PPA35590.1"/>
    <property type="gene ID" value="WBGene00273959"/>
</dbReference>
<protein>
    <submittedName>
        <fullName evidence="2">Uncharacterized protein</fullName>
    </submittedName>
</protein>
<evidence type="ECO:0000313" key="2">
    <source>
        <dbReference type="EnsemblMetazoa" id="PPA35590.1"/>
    </source>
</evidence>
<reference evidence="3" key="1">
    <citation type="journal article" date="2008" name="Nat. Genet.">
        <title>The Pristionchus pacificus genome provides a unique perspective on nematode lifestyle and parasitism.</title>
        <authorList>
            <person name="Dieterich C."/>
            <person name="Clifton S.W."/>
            <person name="Schuster L.N."/>
            <person name="Chinwalla A."/>
            <person name="Delehaunty K."/>
            <person name="Dinkelacker I."/>
            <person name="Fulton L."/>
            <person name="Fulton R."/>
            <person name="Godfrey J."/>
            <person name="Minx P."/>
            <person name="Mitreva M."/>
            <person name="Roeseler W."/>
            <person name="Tian H."/>
            <person name="Witte H."/>
            <person name="Yang S.P."/>
            <person name="Wilson R.K."/>
            <person name="Sommer R.J."/>
        </authorList>
    </citation>
    <scope>NUCLEOTIDE SEQUENCE [LARGE SCALE GENOMIC DNA]</scope>
    <source>
        <strain evidence="3">PS312</strain>
    </source>
</reference>
<name>A0A2A6B808_PRIPA</name>
<feature type="region of interest" description="Disordered" evidence="1">
    <location>
        <begin position="216"/>
        <end position="245"/>
    </location>
</feature>
<keyword evidence="3" id="KW-1185">Reference proteome</keyword>
<feature type="region of interest" description="Disordered" evidence="1">
    <location>
        <begin position="126"/>
        <end position="187"/>
    </location>
</feature>
<feature type="compositionally biased region" description="Polar residues" evidence="1">
    <location>
        <begin position="325"/>
        <end position="334"/>
    </location>
</feature>
<accession>A0A8R1UPT8</accession>
<dbReference type="Proteomes" id="UP000005239">
    <property type="component" value="Unassembled WGS sequence"/>
</dbReference>
<feature type="region of interest" description="Disordered" evidence="1">
    <location>
        <begin position="313"/>
        <end position="360"/>
    </location>
</feature>
<dbReference type="OrthoDB" id="5843041at2759"/>
<proteinExistence type="predicted"/>
<accession>A0A2A6B808</accession>
<dbReference type="AlphaFoldDB" id="A0A2A6B808"/>
<reference evidence="2" key="2">
    <citation type="submission" date="2022-06" db="UniProtKB">
        <authorList>
            <consortium name="EnsemblMetazoa"/>
        </authorList>
    </citation>
    <scope>IDENTIFICATION</scope>
    <source>
        <strain evidence="2">PS312</strain>
    </source>
</reference>
<evidence type="ECO:0000256" key="1">
    <source>
        <dbReference type="SAM" id="MobiDB-lite"/>
    </source>
</evidence>